<protein>
    <recommendedName>
        <fullName evidence="3">EF-hand domain-containing protein</fullName>
    </recommendedName>
</protein>
<gene>
    <name evidence="2" type="ORF">METZ01_LOCUS451405</name>
</gene>
<feature type="region of interest" description="Disordered" evidence="1">
    <location>
        <begin position="25"/>
        <end position="104"/>
    </location>
</feature>
<name>A0A382ZSX2_9ZZZZ</name>
<feature type="compositionally biased region" description="Basic and acidic residues" evidence="1">
    <location>
        <begin position="71"/>
        <end position="104"/>
    </location>
</feature>
<evidence type="ECO:0000256" key="1">
    <source>
        <dbReference type="SAM" id="MobiDB-lite"/>
    </source>
</evidence>
<feature type="compositionally biased region" description="Basic and acidic residues" evidence="1">
    <location>
        <begin position="26"/>
        <end position="48"/>
    </location>
</feature>
<proteinExistence type="predicted"/>
<organism evidence="2">
    <name type="scientific">marine metagenome</name>
    <dbReference type="NCBI Taxonomy" id="408172"/>
    <lineage>
        <taxon>unclassified sequences</taxon>
        <taxon>metagenomes</taxon>
        <taxon>ecological metagenomes</taxon>
    </lineage>
</organism>
<feature type="compositionally biased region" description="Basic and acidic residues" evidence="1">
    <location>
        <begin position="55"/>
        <end position="64"/>
    </location>
</feature>
<evidence type="ECO:0000313" key="2">
    <source>
        <dbReference type="EMBL" id="SVD98551.1"/>
    </source>
</evidence>
<dbReference type="EMBL" id="UINC01186362">
    <property type="protein sequence ID" value="SVD98551.1"/>
    <property type="molecule type" value="Genomic_DNA"/>
</dbReference>
<evidence type="ECO:0008006" key="3">
    <source>
        <dbReference type="Google" id="ProtNLM"/>
    </source>
</evidence>
<sequence length="104" mass="11886">MKNEAMTSVAAAAVLAWSLGGVLAQESKKTDNVEASKEARERDSSSKDRRVRIMKAFDRNKDGDLNEEEREALRRYIESRSSRPEGEKNRDDKIEVPKDYDPKK</sequence>
<accession>A0A382ZSX2</accession>
<feature type="non-terminal residue" evidence="2">
    <location>
        <position position="104"/>
    </location>
</feature>
<dbReference type="AlphaFoldDB" id="A0A382ZSX2"/>
<reference evidence="2" key="1">
    <citation type="submission" date="2018-05" db="EMBL/GenBank/DDBJ databases">
        <authorList>
            <person name="Lanie J.A."/>
            <person name="Ng W.-L."/>
            <person name="Kazmierczak K.M."/>
            <person name="Andrzejewski T.M."/>
            <person name="Davidsen T.M."/>
            <person name="Wayne K.J."/>
            <person name="Tettelin H."/>
            <person name="Glass J.I."/>
            <person name="Rusch D."/>
            <person name="Podicherti R."/>
            <person name="Tsui H.-C.T."/>
            <person name="Winkler M.E."/>
        </authorList>
    </citation>
    <scope>NUCLEOTIDE SEQUENCE</scope>
</reference>